<name>A0A090D0Q3_9BACT</name>
<reference evidence="2" key="1">
    <citation type="submission" date="2013-12" db="EMBL/GenBank/DDBJ databases">
        <authorList>
            <person name="Linke B."/>
        </authorList>
    </citation>
    <scope>NUCLEOTIDE SEQUENCE [LARGE SCALE GENOMIC DNA]</scope>
    <source>
        <strain evidence="2">CRIB-18</strain>
    </source>
</reference>
<evidence type="ECO:0000256" key="1">
    <source>
        <dbReference type="SAM" id="Phobius"/>
    </source>
</evidence>
<evidence type="ECO:0000313" key="3">
    <source>
        <dbReference type="Proteomes" id="UP000031552"/>
    </source>
</evidence>
<evidence type="ECO:0000313" key="2">
    <source>
        <dbReference type="EMBL" id="CDR35122.1"/>
    </source>
</evidence>
<proteinExistence type="predicted"/>
<protein>
    <submittedName>
        <fullName evidence="2">Membrane protein</fullName>
    </submittedName>
</protein>
<dbReference type="STRING" id="1437425.CSEC_2316"/>
<dbReference type="eggNOG" id="ENOG502ZK6H">
    <property type="taxonomic scope" value="Bacteria"/>
</dbReference>
<comment type="caution">
    <text evidence="2">The sequence shown here is derived from an EMBL/GenBank/DDBJ whole genome shotgun (WGS) entry which is preliminary data.</text>
</comment>
<keyword evidence="1" id="KW-0472">Membrane</keyword>
<feature type="transmembrane region" description="Helical" evidence="1">
    <location>
        <begin position="107"/>
        <end position="140"/>
    </location>
</feature>
<dbReference type="RefSeq" id="WP_041018672.1">
    <property type="nucleotide sequence ID" value="NZ_CCEJ010000013.1"/>
</dbReference>
<dbReference type="EMBL" id="CCEJ010000013">
    <property type="protein sequence ID" value="CDR35122.1"/>
    <property type="molecule type" value="Genomic_DNA"/>
</dbReference>
<organism evidence="2 3">
    <name type="scientific">Candidatus Criblamydia sequanensis CRIB-18</name>
    <dbReference type="NCBI Taxonomy" id="1437425"/>
    <lineage>
        <taxon>Bacteria</taxon>
        <taxon>Pseudomonadati</taxon>
        <taxon>Chlamydiota</taxon>
        <taxon>Chlamydiia</taxon>
        <taxon>Parachlamydiales</taxon>
        <taxon>Candidatus Criblamydiaceae</taxon>
        <taxon>Candidatus Criblamydia</taxon>
    </lineage>
</organism>
<dbReference type="OrthoDB" id="9963100at2"/>
<feature type="transmembrane region" description="Helical" evidence="1">
    <location>
        <begin position="40"/>
        <end position="60"/>
    </location>
</feature>
<reference evidence="2" key="2">
    <citation type="submission" date="2014-09" db="EMBL/GenBank/DDBJ databases">
        <title>Criblamydia sequanensis harbors a mega-plasmid encoding arsenite resistance.</title>
        <authorList>
            <person name="Bertelli C."/>
            <person name="Goesmann A."/>
            <person name="Greub G."/>
        </authorList>
    </citation>
    <scope>NUCLEOTIDE SEQUENCE [LARGE SCALE GENOMIC DNA]</scope>
    <source>
        <strain evidence="2">CRIB-18</strain>
    </source>
</reference>
<gene>
    <name evidence="2" type="ORF">CSEC_2316</name>
</gene>
<keyword evidence="1" id="KW-0812">Transmembrane</keyword>
<dbReference type="Proteomes" id="UP000031552">
    <property type="component" value="Unassembled WGS sequence"/>
</dbReference>
<keyword evidence="1" id="KW-1133">Transmembrane helix</keyword>
<accession>A0A090D0Q3</accession>
<dbReference type="AlphaFoldDB" id="A0A090D0Q3"/>
<keyword evidence="3" id="KW-1185">Reference proteome</keyword>
<sequence>MNLSPVELDLEKNPFQYSELPESQQEQANFFSRTITFLKAVTPLEALGLLIAGVVLTIFFPAIAAPFYASGISLLVTRIIWKIGFYFENSFFHELEKRASSFQEKHPYFQLIFFGSSVALSYFISSLGCVAAVAAGVFSGITLQMNHKRKLVSAQREQDNLIEKRNIEALL</sequence>